<comment type="similarity">
    <text evidence="2">Belongs to the AlaDH/PNT family.</text>
</comment>
<comment type="catalytic activity">
    <reaction evidence="11">
        <text>L-saccharopine + NAD(+) + H2O = L-lysine + 2-oxoglutarate + NADH + H(+)</text>
        <dbReference type="Rhea" id="RHEA:12440"/>
        <dbReference type="ChEBI" id="CHEBI:15377"/>
        <dbReference type="ChEBI" id="CHEBI:15378"/>
        <dbReference type="ChEBI" id="CHEBI:16810"/>
        <dbReference type="ChEBI" id="CHEBI:32551"/>
        <dbReference type="ChEBI" id="CHEBI:57540"/>
        <dbReference type="ChEBI" id="CHEBI:57945"/>
        <dbReference type="ChEBI" id="CHEBI:57951"/>
        <dbReference type="EC" id="1.5.1.7"/>
    </reaction>
</comment>
<evidence type="ECO:0000256" key="8">
    <source>
        <dbReference type="ARBA" id="ARBA00023027"/>
    </source>
</evidence>
<evidence type="ECO:0000256" key="14">
    <source>
        <dbReference type="PIRSR" id="PIRSR018250-4"/>
    </source>
</evidence>
<proteinExistence type="inferred from homology"/>
<evidence type="ECO:0000256" key="12">
    <source>
        <dbReference type="PIRSR" id="PIRSR018250-1"/>
    </source>
</evidence>
<evidence type="ECO:0000256" key="4">
    <source>
        <dbReference type="ARBA" id="ARBA00012847"/>
    </source>
</evidence>
<evidence type="ECO:0000259" key="16">
    <source>
        <dbReference type="SMART" id="SM01003"/>
    </source>
</evidence>
<evidence type="ECO:0000313" key="17">
    <source>
        <dbReference type="EMBL" id="NDV33001.1"/>
    </source>
</evidence>
<dbReference type="PIRSF" id="PIRSF018250">
    <property type="entry name" value="Saccharopine_DH_Lys"/>
    <property type="match status" value="1"/>
</dbReference>
<evidence type="ECO:0000256" key="5">
    <source>
        <dbReference type="ARBA" id="ARBA00021221"/>
    </source>
</evidence>
<protein>
    <recommendedName>
        <fullName evidence="5">Saccharopine dehydrogenase [NAD(+), L-lysine-forming]</fullName>
        <ecNumber evidence="4">1.5.1.7</ecNumber>
    </recommendedName>
    <alternativeName>
        <fullName evidence="10">Lysine--2-oxoglutarate reductase</fullName>
    </alternativeName>
</protein>
<accession>A0A6B2L7T4</accession>
<feature type="binding site" evidence="13">
    <location>
        <position position="223"/>
    </location>
    <ligand>
        <name>NAD(+)</name>
        <dbReference type="ChEBI" id="CHEBI:57540"/>
    </ligand>
</feature>
<dbReference type="InterPro" id="IPR007886">
    <property type="entry name" value="AlaDH/PNT_N"/>
</dbReference>
<dbReference type="CDD" id="cd12188">
    <property type="entry name" value="SDH"/>
    <property type="match status" value="1"/>
</dbReference>
<dbReference type="SMART" id="SM01002">
    <property type="entry name" value="AlaDh_PNT_C"/>
    <property type="match status" value="1"/>
</dbReference>
<name>A0A6B2L7T4_9EUKA</name>
<evidence type="ECO:0000256" key="10">
    <source>
        <dbReference type="ARBA" id="ARBA00033228"/>
    </source>
</evidence>
<dbReference type="InterPro" id="IPR027281">
    <property type="entry name" value="Lys1"/>
</dbReference>
<reference evidence="17" key="1">
    <citation type="journal article" date="2020" name="J. Eukaryot. Microbiol.">
        <title>De novo Sequencing, Assembly and Annotation of the Transcriptome for the Free-Living Testate Amoeba Arcella intermedia.</title>
        <authorList>
            <person name="Ribeiro G.M."/>
            <person name="Porfirio-Sousa A.L."/>
            <person name="Maurer-Alcala X.X."/>
            <person name="Katz L.A."/>
            <person name="Lahr D.J.G."/>
        </authorList>
    </citation>
    <scope>NUCLEOTIDE SEQUENCE</scope>
</reference>
<dbReference type="InterPro" id="IPR036291">
    <property type="entry name" value="NAD(P)-bd_dom_sf"/>
</dbReference>
<dbReference type="GO" id="GO:0005737">
    <property type="term" value="C:cytoplasm"/>
    <property type="evidence" value="ECO:0007669"/>
    <property type="project" value="TreeGrafter"/>
</dbReference>
<dbReference type="SUPFAM" id="SSF52283">
    <property type="entry name" value="Formate/glycerate dehydrogenase catalytic domain-like"/>
    <property type="match status" value="1"/>
</dbReference>
<comment type="pathway">
    <text evidence="1">Amino-acid biosynthesis; L-lysine biosynthesis via AAA pathway; L-lysine from L-alpha-aminoadipate (fungal route): step 3/3.</text>
</comment>
<evidence type="ECO:0000256" key="2">
    <source>
        <dbReference type="ARBA" id="ARBA00005689"/>
    </source>
</evidence>
<keyword evidence="6" id="KW-0028">Amino-acid biosynthesis</keyword>
<dbReference type="PANTHER" id="PTHR11133">
    <property type="entry name" value="SACCHAROPINE DEHYDROGENASE"/>
    <property type="match status" value="1"/>
</dbReference>
<feature type="active site" description="Proton acceptor" evidence="12">
    <location>
        <position position="75"/>
    </location>
</feature>
<evidence type="ECO:0000256" key="3">
    <source>
        <dbReference type="ARBA" id="ARBA00011245"/>
    </source>
</evidence>
<keyword evidence="9" id="KW-1015">Disulfide bond</keyword>
<feature type="binding site" evidence="13">
    <location>
        <begin position="202"/>
        <end position="203"/>
    </location>
    <ligand>
        <name>NAD(+)</name>
        <dbReference type="ChEBI" id="CHEBI:57540"/>
    </ligand>
</feature>
<feature type="domain" description="Alanine dehydrogenase/pyridine nucleotide transhydrogenase N-terminal" evidence="16">
    <location>
        <begin position="5"/>
        <end position="139"/>
    </location>
</feature>
<dbReference type="EC" id="1.5.1.7" evidence="4"/>
<keyword evidence="8 13" id="KW-0520">NAD</keyword>
<dbReference type="InterPro" id="IPR051168">
    <property type="entry name" value="AASS"/>
</dbReference>
<feature type="disulfide bond" evidence="14">
    <location>
        <begin position="204"/>
        <end position="245"/>
    </location>
</feature>
<evidence type="ECO:0000259" key="15">
    <source>
        <dbReference type="SMART" id="SM01002"/>
    </source>
</evidence>
<dbReference type="InterPro" id="IPR007698">
    <property type="entry name" value="AlaDH/PNT_NAD(H)-bd"/>
</dbReference>
<feature type="binding site" evidence="13">
    <location>
        <position position="274"/>
    </location>
    <ligand>
        <name>NAD(+)</name>
        <dbReference type="ChEBI" id="CHEBI:57540"/>
    </ligand>
</feature>
<dbReference type="AlphaFoldDB" id="A0A6B2L7T4"/>
<evidence type="ECO:0000256" key="1">
    <source>
        <dbReference type="ARBA" id="ARBA00004884"/>
    </source>
</evidence>
<dbReference type="GO" id="GO:0004754">
    <property type="term" value="F:saccharopine dehydrogenase (NAD+, L-lysine-forming) activity"/>
    <property type="evidence" value="ECO:0007669"/>
    <property type="project" value="UniProtKB-EC"/>
</dbReference>
<sequence length="361" mass="39344">MQHFWLRHEVKEGEGRSPLLPTHAAALIQKGHKVSVERSATRCVADALYEEAGAQLVETGSWVNAPKDAVILGLKELPESNDALVHNHIFFAHCFKGQGGSAELLNRFKSGGGTLWDLEFLTLDNGRRVAAFGRAAGIAGMAVGLLVWAYKQLDPLSVSPCPPLVERFQNYDELATYVKQFLDKAKEKSGKLPTVIVIGALGRCGGGSVDFAEKVGITPTKWDLDETKKGGPFPEILQHDIFVNCIYLMTKIPPFVTSEGIAGPGRVLSVIADVSCDTSNPNNPIPVYNQTTTFLKPTLRATQGDNPLDVIAIDHLPSLVPAESSKEFDDALIEHLLAYPNTPVWTRAKDLFHQKTKEVLG</sequence>
<keyword evidence="7" id="KW-0560">Oxidoreductase</keyword>
<feature type="domain" description="Alanine dehydrogenase/pyridine nucleotide transhydrogenase NAD(H)-binding" evidence="15">
    <location>
        <begin position="174"/>
        <end position="312"/>
    </location>
</feature>
<dbReference type="Gene3D" id="3.40.50.720">
    <property type="entry name" value="NAD(P)-binding Rossmann-like Domain"/>
    <property type="match status" value="1"/>
</dbReference>
<evidence type="ECO:0000256" key="7">
    <source>
        <dbReference type="ARBA" id="ARBA00023002"/>
    </source>
</evidence>
<evidence type="ECO:0000256" key="11">
    <source>
        <dbReference type="ARBA" id="ARBA00047860"/>
    </source>
</evidence>
<evidence type="ECO:0000256" key="13">
    <source>
        <dbReference type="PIRSR" id="PIRSR018250-3"/>
    </source>
</evidence>
<dbReference type="SMART" id="SM01003">
    <property type="entry name" value="AlaDh_PNT_N"/>
    <property type="match status" value="1"/>
</dbReference>
<dbReference type="FunFam" id="3.40.50.720:FF:000217">
    <property type="entry name" value="Saccharopine dehydrogenase [NAD(+), L-lysine-forming]"/>
    <property type="match status" value="1"/>
</dbReference>
<organism evidence="17">
    <name type="scientific">Arcella intermedia</name>
    <dbReference type="NCBI Taxonomy" id="1963864"/>
    <lineage>
        <taxon>Eukaryota</taxon>
        <taxon>Amoebozoa</taxon>
        <taxon>Tubulinea</taxon>
        <taxon>Elardia</taxon>
        <taxon>Arcellinida</taxon>
        <taxon>Sphaerothecina</taxon>
        <taxon>Arcellidae</taxon>
        <taxon>Arcella</taxon>
    </lineage>
</organism>
<feature type="active site" description="Proton donor" evidence="12">
    <location>
        <position position="93"/>
    </location>
</feature>
<evidence type="ECO:0000256" key="6">
    <source>
        <dbReference type="ARBA" id="ARBA00022605"/>
    </source>
</evidence>
<dbReference type="EMBL" id="GIBP01004032">
    <property type="protein sequence ID" value="NDV33001.1"/>
    <property type="molecule type" value="Transcribed_RNA"/>
</dbReference>
<dbReference type="UniPathway" id="UPA00033">
    <property type="reaction ID" value="UER00034"/>
</dbReference>
<evidence type="ECO:0000256" key="9">
    <source>
        <dbReference type="ARBA" id="ARBA00023157"/>
    </source>
</evidence>
<dbReference type="PANTHER" id="PTHR11133:SF23">
    <property type="entry name" value="SACCHAROPINE DEHYDROGENASE [NAD(+), L-LYSINE-FORMING]"/>
    <property type="match status" value="1"/>
</dbReference>
<feature type="binding site" evidence="13">
    <location>
        <position position="247"/>
    </location>
    <ligand>
        <name>NAD(+)</name>
        <dbReference type="ChEBI" id="CHEBI:57540"/>
    </ligand>
</feature>
<dbReference type="Pfam" id="PF05222">
    <property type="entry name" value="AlaDh_PNT_N"/>
    <property type="match status" value="1"/>
</dbReference>
<feature type="binding site" evidence="13">
    <location>
        <position position="127"/>
    </location>
    <ligand>
        <name>NAD(+)</name>
        <dbReference type="ChEBI" id="CHEBI:57540"/>
    </ligand>
</feature>
<feature type="binding site" evidence="13">
    <location>
        <position position="227"/>
    </location>
    <ligand>
        <name>NAD(+)</name>
        <dbReference type="ChEBI" id="CHEBI:57540"/>
    </ligand>
</feature>
<dbReference type="GO" id="GO:0019878">
    <property type="term" value="P:lysine biosynthetic process via aminoadipic acid"/>
    <property type="evidence" value="ECO:0007669"/>
    <property type="project" value="UniProtKB-UniPathway"/>
</dbReference>
<feature type="binding site" evidence="13">
    <location>
        <begin position="313"/>
        <end position="316"/>
    </location>
    <ligand>
        <name>NAD(+)</name>
        <dbReference type="ChEBI" id="CHEBI:57540"/>
    </ligand>
</feature>
<comment type="subunit">
    <text evidence="3">Monomer.</text>
</comment>
<dbReference type="SUPFAM" id="SSF51735">
    <property type="entry name" value="NAD(P)-binding Rossmann-fold domains"/>
    <property type="match status" value="1"/>
</dbReference>